<proteinExistence type="predicted"/>
<sequence length="84" mass="8875">MAGCAHRAAACNAAGRSLALTDCMACMAWHGMAARQTYTNEQNHSSSGVDENPESQSAKCMWGDTLTLYGGVMSCPIGEWRMGG</sequence>
<dbReference type="EMBL" id="FJUX01000099">
    <property type="protein sequence ID" value="CZT07799.1"/>
    <property type="molecule type" value="Genomic_DNA"/>
</dbReference>
<gene>
    <name evidence="1" type="ORF">RAG0_13117</name>
</gene>
<name>A0A1E1LDH9_9HELO</name>
<evidence type="ECO:0000313" key="2">
    <source>
        <dbReference type="Proteomes" id="UP000178912"/>
    </source>
</evidence>
<keyword evidence="2" id="KW-1185">Reference proteome</keyword>
<dbReference type="AlphaFoldDB" id="A0A1E1LDH9"/>
<dbReference type="Proteomes" id="UP000178912">
    <property type="component" value="Unassembled WGS sequence"/>
</dbReference>
<organism evidence="1 2">
    <name type="scientific">Rhynchosporium agropyri</name>
    <dbReference type="NCBI Taxonomy" id="914238"/>
    <lineage>
        <taxon>Eukaryota</taxon>
        <taxon>Fungi</taxon>
        <taxon>Dikarya</taxon>
        <taxon>Ascomycota</taxon>
        <taxon>Pezizomycotina</taxon>
        <taxon>Leotiomycetes</taxon>
        <taxon>Helotiales</taxon>
        <taxon>Ploettnerulaceae</taxon>
        <taxon>Rhynchosporium</taxon>
    </lineage>
</organism>
<reference evidence="2" key="1">
    <citation type="submission" date="2016-03" db="EMBL/GenBank/DDBJ databases">
        <authorList>
            <person name="Guldener U."/>
        </authorList>
    </citation>
    <scope>NUCLEOTIDE SEQUENCE [LARGE SCALE GENOMIC DNA]</scope>
    <source>
        <strain evidence="2">04CH-RAC-A.6.1</strain>
    </source>
</reference>
<evidence type="ECO:0000313" key="1">
    <source>
        <dbReference type="EMBL" id="CZT07799.1"/>
    </source>
</evidence>
<accession>A0A1E1LDH9</accession>
<protein>
    <submittedName>
        <fullName evidence="1">Uncharacterized protein</fullName>
    </submittedName>
</protein>